<comment type="caution">
    <text evidence="1">The sequence shown here is derived from an EMBL/GenBank/DDBJ whole genome shotgun (WGS) entry which is preliminary data.</text>
</comment>
<proteinExistence type="predicted"/>
<reference evidence="1 2" key="1">
    <citation type="submission" date="2017-10" db="EMBL/GenBank/DDBJ databases">
        <title>Comparative genomics in systemic dimorphic fungi from Ajellomycetaceae.</title>
        <authorList>
            <person name="Munoz J.F."/>
            <person name="Mcewen J.G."/>
            <person name="Clay O.K."/>
            <person name="Cuomo C.A."/>
        </authorList>
    </citation>
    <scope>NUCLEOTIDE SEQUENCE [LARGE SCALE GENOMIC DNA]</scope>
    <source>
        <strain evidence="1 2">UAMH5409</strain>
    </source>
</reference>
<dbReference type="Gene3D" id="3.30.200.20">
    <property type="entry name" value="Phosphorylase Kinase, domain 1"/>
    <property type="match status" value="1"/>
</dbReference>
<evidence type="ECO:0000313" key="1">
    <source>
        <dbReference type="EMBL" id="PGH01136.1"/>
    </source>
</evidence>
<dbReference type="InterPro" id="IPR011009">
    <property type="entry name" value="Kinase-like_dom_sf"/>
</dbReference>
<sequence length="212" mass="24483">MNWNSDRSHEMRFYDYLDQVETDRPGISLIRKRLGSFEIQGPHGKHTCLVLGPLGITLDEVLDYFPQRKISLGILKPSLRHILIQWTFSIPWALRILLSNFLLGVDDPALFFSFEDAEHTQPAPRKILEDRTIYVSRRMYATDGLPFLCDLGQARFPEEIGNRGAYIMPDVYRAPEITMHMKWDCSVDVWNIAMVVCVNASRDGFLFLTMSI</sequence>
<dbReference type="EMBL" id="PDNB01000176">
    <property type="protein sequence ID" value="PGH01136.1"/>
    <property type="molecule type" value="Genomic_DNA"/>
</dbReference>
<gene>
    <name evidence="1" type="ORF">AJ79_08007</name>
</gene>
<dbReference type="Proteomes" id="UP000223968">
    <property type="component" value="Unassembled WGS sequence"/>
</dbReference>
<dbReference type="SUPFAM" id="SSF56112">
    <property type="entry name" value="Protein kinase-like (PK-like)"/>
    <property type="match status" value="1"/>
</dbReference>
<organism evidence="1 2">
    <name type="scientific">Helicocarpus griseus UAMH5409</name>
    <dbReference type="NCBI Taxonomy" id="1447875"/>
    <lineage>
        <taxon>Eukaryota</taxon>
        <taxon>Fungi</taxon>
        <taxon>Dikarya</taxon>
        <taxon>Ascomycota</taxon>
        <taxon>Pezizomycotina</taxon>
        <taxon>Eurotiomycetes</taxon>
        <taxon>Eurotiomycetidae</taxon>
        <taxon>Onygenales</taxon>
        <taxon>Ajellomycetaceae</taxon>
        <taxon>Helicocarpus</taxon>
    </lineage>
</organism>
<evidence type="ECO:0008006" key="3">
    <source>
        <dbReference type="Google" id="ProtNLM"/>
    </source>
</evidence>
<dbReference type="STRING" id="1447875.A0A2B7WWG1"/>
<dbReference type="Gene3D" id="1.10.510.10">
    <property type="entry name" value="Transferase(Phosphotransferase) domain 1"/>
    <property type="match status" value="1"/>
</dbReference>
<dbReference type="AlphaFoldDB" id="A0A2B7WWG1"/>
<protein>
    <recommendedName>
        <fullName evidence="3">Protein kinase domain-containing protein</fullName>
    </recommendedName>
</protein>
<keyword evidence="2" id="KW-1185">Reference proteome</keyword>
<accession>A0A2B7WWG1</accession>
<evidence type="ECO:0000313" key="2">
    <source>
        <dbReference type="Proteomes" id="UP000223968"/>
    </source>
</evidence>
<dbReference type="OrthoDB" id="4367383at2759"/>
<name>A0A2B7WWG1_9EURO</name>